<evidence type="ECO:0000259" key="5">
    <source>
        <dbReference type="PROSITE" id="PS51464"/>
    </source>
</evidence>
<dbReference type="InterPro" id="IPR009057">
    <property type="entry name" value="Homeodomain-like_sf"/>
</dbReference>
<keyword evidence="3" id="KW-0804">Transcription</keyword>
<dbReference type="GO" id="GO:1901135">
    <property type="term" value="P:carbohydrate derivative metabolic process"/>
    <property type="evidence" value="ECO:0007669"/>
    <property type="project" value="InterPro"/>
</dbReference>
<evidence type="ECO:0000256" key="2">
    <source>
        <dbReference type="ARBA" id="ARBA00023125"/>
    </source>
</evidence>
<keyword evidence="7" id="KW-1185">Reference proteome</keyword>
<comment type="caution">
    <text evidence="6">The sequence shown here is derived from an EMBL/GenBank/DDBJ whole genome shotgun (WGS) entry which is preliminary data.</text>
</comment>
<name>A0A559JSW9_9BACL</name>
<dbReference type="Gene3D" id="3.40.50.10490">
    <property type="entry name" value="Glucose-6-phosphate isomerase like protein, domain 1"/>
    <property type="match status" value="1"/>
</dbReference>
<keyword evidence="1" id="KW-0805">Transcription regulation</keyword>
<dbReference type="CDD" id="cd05013">
    <property type="entry name" value="SIS_RpiR"/>
    <property type="match status" value="1"/>
</dbReference>
<evidence type="ECO:0000256" key="3">
    <source>
        <dbReference type="ARBA" id="ARBA00023163"/>
    </source>
</evidence>
<dbReference type="InterPro" id="IPR047640">
    <property type="entry name" value="RpiR-like"/>
</dbReference>
<dbReference type="InterPro" id="IPR035472">
    <property type="entry name" value="RpiR-like_SIS"/>
</dbReference>
<dbReference type="PANTHER" id="PTHR30514:SF1">
    <property type="entry name" value="HTH-TYPE TRANSCRIPTIONAL REGULATOR HEXR-RELATED"/>
    <property type="match status" value="1"/>
</dbReference>
<accession>A0A559JSW9</accession>
<dbReference type="AlphaFoldDB" id="A0A559JSW9"/>
<dbReference type="PANTHER" id="PTHR30514">
    <property type="entry name" value="GLUCOKINASE"/>
    <property type="match status" value="1"/>
</dbReference>
<feature type="domain" description="SIS" evidence="5">
    <location>
        <begin position="129"/>
        <end position="270"/>
    </location>
</feature>
<dbReference type="Proteomes" id="UP000316330">
    <property type="component" value="Unassembled WGS sequence"/>
</dbReference>
<dbReference type="Gene3D" id="1.10.10.10">
    <property type="entry name" value="Winged helix-like DNA-binding domain superfamily/Winged helix DNA-binding domain"/>
    <property type="match status" value="1"/>
</dbReference>
<dbReference type="InterPro" id="IPR036388">
    <property type="entry name" value="WH-like_DNA-bd_sf"/>
</dbReference>
<evidence type="ECO:0000259" key="4">
    <source>
        <dbReference type="PROSITE" id="PS51071"/>
    </source>
</evidence>
<dbReference type="SUPFAM" id="SSF53697">
    <property type="entry name" value="SIS domain"/>
    <property type="match status" value="1"/>
</dbReference>
<dbReference type="Pfam" id="PF01418">
    <property type="entry name" value="HTH_6"/>
    <property type="match status" value="1"/>
</dbReference>
<dbReference type="PROSITE" id="PS51464">
    <property type="entry name" value="SIS"/>
    <property type="match status" value="1"/>
</dbReference>
<dbReference type="Pfam" id="PF01380">
    <property type="entry name" value="SIS"/>
    <property type="match status" value="1"/>
</dbReference>
<dbReference type="GO" id="GO:0003700">
    <property type="term" value="F:DNA-binding transcription factor activity"/>
    <property type="evidence" value="ECO:0007669"/>
    <property type="project" value="InterPro"/>
</dbReference>
<sequence length="289" mass="31975">MTNIEIRVRNVYNDLSNSEKKAADYFLADVQRLFRQPIAQLAESAGVSQVAWVRLAKAIGFDGLKDMKRSLIGELNNGTAEDQDQGRHIFTDIKDYSGLSDVFMAIKSSSMRSIEDTISLLNADTVDEVVQRLIEARSVKLFGVGASALVAEDFYNKLLRIGSNVCFSHDGHIQLTYAANARDGDVCFFISHSGMTREVNEAFDIASQAAGATMVSLTRLGKNPLAAKADFELYTSSPEVDHRSGAMSSRISQLIVIDVLFTAMASRDYDNVIRNLFRSSESCRTYRKV</sequence>
<dbReference type="OrthoDB" id="370421at2"/>
<dbReference type="InterPro" id="IPR000281">
    <property type="entry name" value="HTH_RpiR"/>
</dbReference>
<organism evidence="6 7">
    <name type="scientific">Cohnella terricola</name>
    <dbReference type="NCBI Taxonomy" id="1289167"/>
    <lineage>
        <taxon>Bacteria</taxon>
        <taxon>Bacillati</taxon>
        <taxon>Bacillota</taxon>
        <taxon>Bacilli</taxon>
        <taxon>Bacillales</taxon>
        <taxon>Paenibacillaceae</taxon>
        <taxon>Cohnella</taxon>
    </lineage>
</organism>
<protein>
    <submittedName>
        <fullName evidence="6">MurR/RpiR family transcriptional regulator</fullName>
    </submittedName>
</protein>
<keyword evidence="2" id="KW-0238">DNA-binding</keyword>
<feature type="domain" description="HTH rpiR-type" evidence="4">
    <location>
        <begin position="2"/>
        <end position="78"/>
    </location>
</feature>
<gene>
    <name evidence="6" type="ORF">FPZ45_03430</name>
</gene>
<dbReference type="GO" id="GO:0097367">
    <property type="term" value="F:carbohydrate derivative binding"/>
    <property type="evidence" value="ECO:0007669"/>
    <property type="project" value="InterPro"/>
</dbReference>
<dbReference type="InterPro" id="IPR046348">
    <property type="entry name" value="SIS_dom_sf"/>
</dbReference>
<dbReference type="GO" id="GO:0003677">
    <property type="term" value="F:DNA binding"/>
    <property type="evidence" value="ECO:0007669"/>
    <property type="project" value="UniProtKB-KW"/>
</dbReference>
<evidence type="ECO:0000313" key="7">
    <source>
        <dbReference type="Proteomes" id="UP000316330"/>
    </source>
</evidence>
<dbReference type="InterPro" id="IPR001347">
    <property type="entry name" value="SIS_dom"/>
</dbReference>
<evidence type="ECO:0000313" key="6">
    <source>
        <dbReference type="EMBL" id="TVY02957.1"/>
    </source>
</evidence>
<dbReference type="RefSeq" id="WP_144698473.1">
    <property type="nucleotide sequence ID" value="NZ_VNJJ01000002.1"/>
</dbReference>
<dbReference type="PROSITE" id="PS51071">
    <property type="entry name" value="HTH_RPIR"/>
    <property type="match status" value="1"/>
</dbReference>
<dbReference type="EMBL" id="VNJJ01000002">
    <property type="protein sequence ID" value="TVY02957.1"/>
    <property type="molecule type" value="Genomic_DNA"/>
</dbReference>
<reference evidence="6 7" key="1">
    <citation type="submission" date="2019-07" db="EMBL/GenBank/DDBJ databases">
        <authorList>
            <person name="Kim J."/>
        </authorList>
    </citation>
    <scope>NUCLEOTIDE SEQUENCE [LARGE SCALE GENOMIC DNA]</scope>
    <source>
        <strain evidence="6 7">G13</strain>
    </source>
</reference>
<dbReference type="SUPFAM" id="SSF46689">
    <property type="entry name" value="Homeodomain-like"/>
    <property type="match status" value="1"/>
</dbReference>
<evidence type="ECO:0000256" key="1">
    <source>
        <dbReference type="ARBA" id="ARBA00023015"/>
    </source>
</evidence>
<proteinExistence type="predicted"/>